<name>E9S7W2_RUMAL</name>
<dbReference type="STRING" id="246199.CUS_7337"/>
<gene>
    <name evidence="1" type="ORF">CUS_7337</name>
</gene>
<evidence type="ECO:0000313" key="1">
    <source>
        <dbReference type="EMBL" id="EGC04516.1"/>
    </source>
</evidence>
<dbReference type="AlphaFoldDB" id="E9S7W2"/>
<dbReference type="EMBL" id="ADKM02000018">
    <property type="protein sequence ID" value="EGC04516.1"/>
    <property type="molecule type" value="Genomic_DNA"/>
</dbReference>
<sequence>MAVGGYNGHKNAVIIKYDYSFSTPAENVVNKRIIDCRISFPRLRRGKDIRQPL</sequence>
<organism evidence="1 2">
    <name type="scientific">Ruminococcus albus 8</name>
    <dbReference type="NCBI Taxonomy" id="246199"/>
    <lineage>
        <taxon>Bacteria</taxon>
        <taxon>Bacillati</taxon>
        <taxon>Bacillota</taxon>
        <taxon>Clostridia</taxon>
        <taxon>Eubacteriales</taxon>
        <taxon>Oscillospiraceae</taxon>
        <taxon>Ruminococcus</taxon>
    </lineage>
</organism>
<dbReference type="Proteomes" id="UP000004259">
    <property type="component" value="Unassembled WGS sequence"/>
</dbReference>
<protein>
    <submittedName>
        <fullName evidence="1">Uncharacterized protein</fullName>
    </submittedName>
</protein>
<evidence type="ECO:0000313" key="2">
    <source>
        <dbReference type="Proteomes" id="UP000004259"/>
    </source>
</evidence>
<reference evidence="1 2" key="1">
    <citation type="submission" date="2011-02" db="EMBL/GenBank/DDBJ databases">
        <authorList>
            <person name="Nelson K.E."/>
            <person name="Sutton G."/>
            <person name="Torralba M."/>
            <person name="Durkin S."/>
            <person name="Harkins D."/>
            <person name="Montgomery R."/>
            <person name="Ziemer C."/>
            <person name="Klaassens E."/>
            <person name="Ocuiv P."/>
            <person name="Morrison M."/>
        </authorList>
    </citation>
    <scope>NUCLEOTIDE SEQUENCE [LARGE SCALE GENOMIC DNA]</scope>
    <source>
        <strain evidence="1 2">8</strain>
    </source>
</reference>
<accession>E9S7W2</accession>
<keyword evidence="2" id="KW-1185">Reference proteome</keyword>
<proteinExistence type="predicted"/>
<comment type="caution">
    <text evidence="1">The sequence shown here is derived from an EMBL/GenBank/DDBJ whole genome shotgun (WGS) entry which is preliminary data.</text>
</comment>